<dbReference type="Pfam" id="PF02663">
    <property type="entry name" value="FmdE"/>
    <property type="match status" value="1"/>
</dbReference>
<dbReference type="RefSeq" id="WP_188530314.1">
    <property type="nucleotide sequence ID" value="NZ_BMGR01000004.1"/>
</dbReference>
<gene>
    <name evidence="2" type="ORF">GCM10010916_13750</name>
</gene>
<keyword evidence="3" id="KW-1185">Reference proteome</keyword>
<comment type="caution">
    <text evidence="2">The sequence shown here is derived from an EMBL/GenBank/DDBJ whole genome shotgun (WGS) entry which is preliminary data.</text>
</comment>
<feature type="domain" description="Formylmethanofuran dehydrogenase subunit E" evidence="1">
    <location>
        <begin position="35"/>
        <end position="171"/>
    </location>
</feature>
<organism evidence="2 3">
    <name type="scientific">Paenibacillus abyssi</name>
    <dbReference type="NCBI Taxonomy" id="1340531"/>
    <lineage>
        <taxon>Bacteria</taxon>
        <taxon>Bacillati</taxon>
        <taxon>Bacillota</taxon>
        <taxon>Bacilli</taxon>
        <taxon>Bacillales</taxon>
        <taxon>Paenibacillaceae</taxon>
        <taxon>Paenibacillus</taxon>
    </lineage>
</organism>
<protein>
    <recommendedName>
        <fullName evidence="1">Formylmethanofuran dehydrogenase subunit E domain-containing protein</fullName>
    </recommendedName>
</protein>
<evidence type="ECO:0000313" key="2">
    <source>
        <dbReference type="EMBL" id="GGF97762.1"/>
    </source>
</evidence>
<accession>A0A917CTZ6</accession>
<evidence type="ECO:0000313" key="3">
    <source>
        <dbReference type="Proteomes" id="UP000644756"/>
    </source>
</evidence>
<reference evidence="2" key="2">
    <citation type="submission" date="2020-09" db="EMBL/GenBank/DDBJ databases">
        <authorList>
            <person name="Sun Q."/>
            <person name="Zhou Y."/>
        </authorList>
    </citation>
    <scope>NUCLEOTIDE SEQUENCE</scope>
    <source>
        <strain evidence="2">CGMCC 1.12987</strain>
    </source>
</reference>
<dbReference type="Proteomes" id="UP000644756">
    <property type="component" value="Unassembled WGS sequence"/>
</dbReference>
<proteinExistence type="predicted"/>
<name>A0A917CTZ6_9BACL</name>
<reference evidence="2" key="1">
    <citation type="journal article" date="2014" name="Int. J. Syst. Evol. Microbiol.">
        <title>Complete genome sequence of Corynebacterium casei LMG S-19264T (=DSM 44701T), isolated from a smear-ripened cheese.</title>
        <authorList>
            <consortium name="US DOE Joint Genome Institute (JGI-PGF)"/>
            <person name="Walter F."/>
            <person name="Albersmeier A."/>
            <person name="Kalinowski J."/>
            <person name="Ruckert C."/>
        </authorList>
    </citation>
    <scope>NUCLEOTIDE SEQUENCE</scope>
    <source>
        <strain evidence="2">CGMCC 1.12987</strain>
    </source>
</reference>
<sequence>MSIIQIRDGRTGEHLKKIRFEDVEKYHSGEFLMAIAVGYLSMQAGIEALAEGEILDRKDISVLSGHGGPGFRDAIEYVTRAQTRGALTIDVDYPVAQYDPHRAQSYAFVLTLKNGASVEVSLKEEFLPLEFYDLLKKGREGTRTEADELRLDQLKKELCDRALSMPREDLLQVKRLA</sequence>
<dbReference type="InterPro" id="IPR003814">
    <property type="entry name" value="FmdEsu_dom"/>
</dbReference>
<dbReference type="EMBL" id="BMGR01000004">
    <property type="protein sequence ID" value="GGF97762.1"/>
    <property type="molecule type" value="Genomic_DNA"/>
</dbReference>
<dbReference type="AlphaFoldDB" id="A0A917CTZ6"/>
<evidence type="ECO:0000259" key="1">
    <source>
        <dbReference type="Pfam" id="PF02663"/>
    </source>
</evidence>